<feature type="transmembrane region" description="Helical" evidence="5">
    <location>
        <begin position="354"/>
        <end position="375"/>
    </location>
</feature>
<evidence type="ECO:0000256" key="2">
    <source>
        <dbReference type="ARBA" id="ARBA00022692"/>
    </source>
</evidence>
<evidence type="ECO:0000313" key="7">
    <source>
        <dbReference type="Proteomes" id="UP000504629"/>
    </source>
</evidence>
<dbReference type="OrthoDB" id="5296287at2759"/>
<feature type="transmembrane region" description="Helical" evidence="5">
    <location>
        <begin position="127"/>
        <end position="144"/>
    </location>
</feature>
<protein>
    <submittedName>
        <fullName evidence="8">Organic cation transporter protein-like</fullName>
    </submittedName>
</protein>
<dbReference type="SUPFAM" id="SSF103473">
    <property type="entry name" value="MFS general substrate transporter"/>
    <property type="match status" value="1"/>
</dbReference>
<dbReference type="InterPro" id="IPR020846">
    <property type="entry name" value="MFS_dom"/>
</dbReference>
<dbReference type="RefSeq" id="XP_028026304.1">
    <property type="nucleotide sequence ID" value="XM_028170503.1"/>
</dbReference>
<evidence type="ECO:0000256" key="3">
    <source>
        <dbReference type="ARBA" id="ARBA00022989"/>
    </source>
</evidence>
<dbReference type="Proteomes" id="UP000504629">
    <property type="component" value="Unplaced"/>
</dbReference>
<dbReference type="PROSITE" id="PS50850">
    <property type="entry name" value="MFS"/>
    <property type="match status" value="1"/>
</dbReference>
<keyword evidence="3 5" id="KW-1133">Transmembrane helix</keyword>
<dbReference type="KEGG" id="bman:114240051"/>
<name>A0A6J2JCQ7_BOMMA</name>
<keyword evidence="7" id="KW-1185">Reference proteome</keyword>
<dbReference type="Gene3D" id="1.20.1250.20">
    <property type="entry name" value="MFS general substrate transporter like domains"/>
    <property type="match status" value="1"/>
</dbReference>
<sequence>MVVKENIDLEHVLSKFSLTRMFYVKFLSLLLFSGVTNSFYNVNYVFAAADVRYRCKYPECDNKNSEVLNFTFDNRKCTKYALLNEAEYCSVENIDLSRGTSCKEWVYEEKGSFVEELGTACEDWKRTLVGTVHSFGYMIGLLIVGPLADKLGRKKLIVFSGITAATMGLGRSITSSYWVYVVLELIEALFGDTYSATFMLGVEMVTKENRVIFITLMTASTALAGIVMALIAWALPYWRHFLRAIYGPSLFFIMYIFLLDESVRWLLIKGQKEKGKEILKKAAEESRVELNADNISIKCEDGSTKTDMVTLLKITFRSNKLMLRFLACVCMWITGIFNKYTLLINSVELEGNKYINFGLTTLSELPASFVLGFVLKKYKRKMPLIFSFILTGIFCVGQSFVPKGNAWLSLALFLIGKFMATISYATVYLYTSELFPTYTRNTMHALCSSLGRIASILAPQTPLLIHHWPGLPSVIVGGLSLVTGTVVIFMPETSEDVLPDTVREAEAIGTKFGPDTCTRL</sequence>
<comment type="subcellular location">
    <subcellularLocation>
        <location evidence="1">Membrane</location>
        <topology evidence="1">Multi-pass membrane protein</topology>
    </subcellularLocation>
</comment>
<evidence type="ECO:0000259" key="6">
    <source>
        <dbReference type="PROSITE" id="PS50850"/>
    </source>
</evidence>
<evidence type="ECO:0000313" key="8">
    <source>
        <dbReference type="RefSeq" id="XP_028026304.1"/>
    </source>
</evidence>
<feature type="domain" description="Major facilitator superfamily (MFS) profile" evidence="6">
    <location>
        <begin position="27"/>
        <end position="495"/>
    </location>
</feature>
<dbReference type="Pfam" id="PF07690">
    <property type="entry name" value="MFS_1"/>
    <property type="match status" value="1"/>
</dbReference>
<dbReference type="AlphaFoldDB" id="A0A6J2JCQ7"/>
<feature type="transmembrane region" description="Helical" evidence="5">
    <location>
        <begin position="407"/>
        <end position="431"/>
    </location>
</feature>
<dbReference type="PROSITE" id="PS00216">
    <property type="entry name" value="SUGAR_TRANSPORT_1"/>
    <property type="match status" value="1"/>
</dbReference>
<feature type="transmembrane region" description="Helical" evidence="5">
    <location>
        <begin position="321"/>
        <end position="342"/>
    </location>
</feature>
<dbReference type="GO" id="GO:0022857">
    <property type="term" value="F:transmembrane transporter activity"/>
    <property type="evidence" value="ECO:0007669"/>
    <property type="project" value="InterPro"/>
</dbReference>
<evidence type="ECO:0000256" key="5">
    <source>
        <dbReference type="SAM" id="Phobius"/>
    </source>
</evidence>
<proteinExistence type="predicted"/>
<dbReference type="GeneID" id="114240051"/>
<organism evidence="7 8">
    <name type="scientific">Bombyx mandarina</name>
    <name type="common">Wild silk moth</name>
    <name type="synonym">Wild silkworm</name>
    <dbReference type="NCBI Taxonomy" id="7092"/>
    <lineage>
        <taxon>Eukaryota</taxon>
        <taxon>Metazoa</taxon>
        <taxon>Ecdysozoa</taxon>
        <taxon>Arthropoda</taxon>
        <taxon>Hexapoda</taxon>
        <taxon>Insecta</taxon>
        <taxon>Pterygota</taxon>
        <taxon>Neoptera</taxon>
        <taxon>Endopterygota</taxon>
        <taxon>Lepidoptera</taxon>
        <taxon>Glossata</taxon>
        <taxon>Ditrysia</taxon>
        <taxon>Bombycoidea</taxon>
        <taxon>Bombycidae</taxon>
        <taxon>Bombycinae</taxon>
        <taxon>Bombyx</taxon>
    </lineage>
</organism>
<keyword evidence="4 5" id="KW-0472">Membrane</keyword>
<feature type="transmembrane region" description="Helical" evidence="5">
    <location>
        <begin position="179"/>
        <end position="200"/>
    </location>
</feature>
<dbReference type="InterPro" id="IPR005829">
    <property type="entry name" value="Sugar_transporter_CS"/>
</dbReference>
<feature type="transmembrane region" description="Helical" evidence="5">
    <location>
        <begin position="21"/>
        <end position="40"/>
    </location>
</feature>
<dbReference type="InterPro" id="IPR011701">
    <property type="entry name" value="MFS"/>
</dbReference>
<accession>A0A6J2JCQ7</accession>
<evidence type="ECO:0000256" key="4">
    <source>
        <dbReference type="ARBA" id="ARBA00023136"/>
    </source>
</evidence>
<reference evidence="8" key="1">
    <citation type="submission" date="2025-08" db="UniProtKB">
        <authorList>
            <consortium name="RefSeq"/>
        </authorList>
    </citation>
    <scope>IDENTIFICATION</scope>
    <source>
        <tissue evidence="8">Silk gland</tissue>
    </source>
</reference>
<dbReference type="GO" id="GO:0016020">
    <property type="term" value="C:membrane"/>
    <property type="evidence" value="ECO:0007669"/>
    <property type="project" value="UniProtKB-SubCell"/>
</dbReference>
<evidence type="ECO:0000256" key="1">
    <source>
        <dbReference type="ARBA" id="ARBA00004141"/>
    </source>
</evidence>
<dbReference type="InterPro" id="IPR036259">
    <property type="entry name" value="MFS_trans_sf"/>
</dbReference>
<feature type="transmembrane region" description="Helical" evidence="5">
    <location>
        <begin position="212"/>
        <end position="235"/>
    </location>
</feature>
<dbReference type="PANTHER" id="PTHR24064">
    <property type="entry name" value="SOLUTE CARRIER FAMILY 22 MEMBER"/>
    <property type="match status" value="1"/>
</dbReference>
<keyword evidence="2 5" id="KW-0812">Transmembrane</keyword>
<feature type="transmembrane region" description="Helical" evidence="5">
    <location>
        <begin position="241"/>
        <end position="259"/>
    </location>
</feature>
<gene>
    <name evidence="8" type="primary">LOC114240051</name>
</gene>
<feature type="transmembrane region" description="Helical" evidence="5">
    <location>
        <begin position="382"/>
        <end position="401"/>
    </location>
</feature>